<dbReference type="Pfam" id="PF00808">
    <property type="entry name" value="CBFD_NFYB_HMF"/>
    <property type="match status" value="1"/>
</dbReference>
<dbReference type="Proteomes" id="UP000355283">
    <property type="component" value="Unassembled WGS sequence"/>
</dbReference>
<keyword evidence="3" id="KW-0238">DNA-binding</keyword>
<organism evidence="8 9">
    <name type="scientific">Nannochloropsis salina CCMP1776</name>
    <dbReference type="NCBI Taxonomy" id="1027361"/>
    <lineage>
        <taxon>Eukaryota</taxon>
        <taxon>Sar</taxon>
        <taxon>Stramenopiles</taxon>
        <taxon>Ochrophyta</taxon>
        <taxon>Eustigmatophyceae</taxon>
        <taxon>Eustigmatales</taxon>
        <taxon>Monodopsidaceae</taxon>
        <taxon>Microchloropsis</taxon>
        <taxon>Microchloropsis salina</taxon>
    </lineage>
</organism>
<evidence type="ECO:0000256" key="3">
    <source>
        <dbReference type="ARBA" id="ARBA00023125"/>
    </source>
</evidence>
<dbReference type="GO" id="GO:0000981">
    <property type="term" value="F:DNA-binding transcription factor activity, RNA polymerase II-specific"/>
    <property type="evidence" value="ECO:0007669"/>
    <property type="project" value="TreeGrafter"/>
</dbReference>
<dbReference type="Gene3D" id="1.10.20.10">
    <property type="entry name" value="Histone, subunit A"/>
    <property type="match status" value="1"/>
</dbReference>
<keyword evidence="2" id="KW-0805">Transcription regulation</keyword>
<evidence type="ECO:0000256" key="5">
    <source>
        <dbReference type="ARBA" id="ARBA00023242"/>
    </source>
</evidence>
<dbReference type="AlphaFoldDB" id="A0A4D9DDJ5"/>
<evidence type="ECO:0000256" key="6">
    <source>
        <dbReference type="ARBA" id="ARBA00038129"/>
    </source>
</evidence>
<proteinExistence type="inferred from homology"/>
<accession>A0A4D9DDJ5</accession>
<feature type="domain" description="Transcription factor CBF/NF-Y/archaeal histone" evidence="7">
    <location>
        <begin position="62"/>
        <end position="125"/>
    </location>
</feature>
<comment type="subcellular location">
    <subcellularLocation>
        <location evidence="1">Nucleus</location>
    </subcellularLocation>
</comment>
<protein>
    <recommendedName>
        <fullName evidence="7">Transcription factor CBF/NF-Y/archaeal histone domain-containing protein</fullName>
    </recommendedName>
</protein>
<reference evidence="8" key="1">
    <citation type="submission" date="2019-01" db="EMBL/GenBank/DDBJ databases">
        <title>Nuclear Genome Assembly of the Microalgal Biofuel strain Nannochloropsis salina CCMP1776.</title>
        <authorList>
            <person name="Hovde B."/>
        </authorList>
    </citation>
    <scope>NUCLEOTIDE SEQUENCE [LARGE SCALE GENOMIC DNA]</scope>
    <source>
        <strain evidence="8">CCMP1776</strain>
    </source>
</reference>
<comment type="caution">
    <text evidence="8">The sequence shown here is derived from an EMBL/GenBank/DDBJ whole genome shotgun (WGS) entry which is preliminary data.</text>
</comment>
<evidence type="ECO:0000256" key="1">
    <source>
        <dbReference type="ARBA" id="ARBA00004123"/>
    </source>
</evidence>
<dbReference type="SUPFAM" id="SSF47113">
    <property type="entry name" value="Histone-fold"/>
    <property type="match status" value="1"/>
</dbReference>
<dbReference type="InterPro" id="IPR003958">
    <property type="entry name" value="CBFA_NFYB_domain"/>
</dbReference>
<name>A0A4D9DDJ5_9STRA</name>
<dbReference type="EMBL" id="SDOX01000008">
    <property type="protein sequence ID" value="TFJ86669.1"/>
    <property type="molecule type" value="Genomic_DNA"/>
</dbReference>
<dbReference type="CDD" id="cd22908">
    <property type="entry name" value="HFD_NFYC-like"/>
    <property type="match status" value="1"/>
</dbReference>
<comment type="similarity">
    <text evidence="6">Belongs to the NFYC/HAP5 subunit family.</text>
</comment>
<evidence type="ECO:0000256" key="2">
    <source>
        <dbReference type="ARBA" id="ARBA00023015"/>
    </source>
</evidence>
<dbReference type="PANTHER" id="PTHR10252">
    <property type="entry name" value="HISTONE-LIKE TRANSCRIPTION FACTOR CCAAT-RELATED"/>
    <property type="match status" value="1"/>
</dbReference>
<gene>
    <name evidence="8" type="ORF">NSK_002323</name>
</gene>
<dbReference type="GO" id="GO:0046982">
    <property type="term" value="F:protein heterodimerization activity"/>
    <property type="evidence" value="ECO:0007669"/>
    <property type="project" value="InterPro"/>
</dbReference>
<dbReference type="GO" id="GO:0000978">
    <property type="term" value="F:RNA polymerase II cis-regulatory region sequence-specific DNA binding"/>
    <property type="evidence" value="ECO:0007669"/>
    <property type="project" value="TreeGrafter"/>
</dbReference>
<evidence type="ECO:0000313" key="9">
    <source>
        <dbReference type="Proteomes" id="UP000355283"/>
    </source>
</evidence>
<keyword evidence="5" id="KW-0539">Nucleus</keyword>
<evidence type="ECO:0000256" key="4">
    <source>
        <dbReference type="ARBA" id="ARBA00023163"/>
    </source>
</evidence>
<evidence type="ECO:0000313" key="8">
    <source>
        <dbReference type="EMBL" id="TFJ86669.1"/>
    </source>
</evidence>
<dbReference type="InterPro" id="IPR009072">
    <property type="entry name" value="Histone-fold"/>
</dbReference>
<dbReference type="InterPro" id="IPR050568">
    <property type="entry name" value="Transcr_DNA_Rep_Reg"/>
</dbReference>
<sequence>MSGASGNGANPAVQQPYIPTDAEQAEHLQNLIRKLKDFWVEQLAEMETLSLASEQDFKNYIDLPLARIKRIMKSDEDVHMISAEVLVLFAKACEMFILELTIRSWCYSERSKRRTLQREDIQAAIANADILDFLVNIV</sequence>
<dbReference type="OrthoDB" id="1272441at2759"/>
<dbReference type="FunFam" id="1.10.20.10:FF:000062">
    <property type="entry name" value="Nuclear transcription factor Y subunit C"/>
    <property type="match status" value="1"/>
</dbReference>
<evidence type="ECO:0000259" key="7">
    <source>
        <dbReference type="Pfam" id="PF00808"/>
    </source>
</evidence>
<dbReference type="GO" id="GO:0005634">
    <property type="term" value="C:nucleus"/>
    <property type="evidence" value="ECO:0007669"/>
    <property type="project" value="UniProtKB-SubCell"/>
</dbReference>
<dbReference type="PANTHER" id="PTHR10252:SF8">
    <property type="entry name" value="NUCLEAR TRANSCRIPTION FACTOR Y SUBUNIT GAMMA"/>
    <property type="match status" value="1"/>
</dbReference>
<keyword evidence="9" id="KW-1185">Reference proteome</keyword>
<keyword evidence="4" id="KW-0804">Transcription</keyword>